<accession>A0A1Q3DLG7</accession>
<reference evidence="1" key="1">
    <citation type="submission" date="2017-01" db="EMBL/GenBank/DDBJ databases">
        <title>Draft genome sequence of uncultured bacilliform virus purified from snow crab.</title>
        <authorList>
            <person name="Takano T."/>
        </authorList>
    </citation>
    <scope>NUCLEOTIDE SEQUENCE</scope>
    <source>
        <strain evidence="1">Isolate_1</strain>
    </source>
</reference>
<sequence length="61" mass="7176">MSLEKKETVEGYGKNNEEKVSKRMVRYYLMKATQSLGYCSFIVTPAMVRNTYYVVNTGRRR</sequence>
<dbReference type="EMBL" id="BDLS01000002">
    <property type="protein sequence ID" value="GAV93173.1"/>
    <property type="molecule type" value="Genomic_DNA"/>
</dbReference>
<protein>
    <submittedName>
        <fullName evidence="1">Uncharacterized protein</fullName>
    </submittedName>
</protein>
<gene>
    <name evidence="1" type="ORF">SCV_049</name>
</gene>
<comment type="caution">
    <text evidence="1">The sequence shown here is derived from an EMBL/GenBank/DDBJ whole genome shotgun (WGS) entry which is preliminary data.</text>
</comment>
<proteinExistence type="predicted"/>
<evidence type="ECO:0000313" key="1">
    <source>
        <dbReference type="EMBL" id="GAV93173.1"/>
    </source>
</evidence>
<organism evidence="1">
    <name type="scientific">Chionoecetes opilio bacilliform virus</name>
    <dbReference type="NCBI Taxonomy" id="1825681"/>
    <lineage>
        <taxon>Viruses</taxon>
        <taxon>Viruses incertae sedis</taxon>
        <taxon>Naldaviricetes</taxon>
        <taxon>Nimaviridae</taxon>
    </lineage>
</organism>
<name>A0A1Q3DLG7_9VIRU</name>